<evidence type="ECO:0000256" key="1">
    <source>
        <dbReference type="ARBA" id="ARBA00004141"/>
    </source>
</evidence>
<feature type="transmembrane region" description="Helical" evidence="5">
    <location>
        <begin position="108"/>
        <end position="127"/>
    </location>
</feature>
<dbReference type="Proteomes" id="UP000027135">
    <property type="component" value="Unassembled WGS sequence"/>
</dbReference>
<dbReference type="EMBL" id="KK853530">
    <property type="protein sequence ID" value="KDR06960.1"/>
    <property type="molecule type" value="Genomic_DNA"/>
</dbReference>
<dbReference type="OrthoDB" id="5832279at2759"/>
<feature type="transmembrane region" description="Helical" evidence="5">
    <location>
        <begin position="271"/>
        <end position="292"/>
    </location>
</feature>
<accession>A0A067QGH3</accession>
<comment type="subcellular location">
    <subcellularLocation>
        <location evidence="1">Membrane</location>
        <topology evidence="1">Multi-pass membrane protein</topology>
    </subcellularLocation>
</comment>
<sequence>MEAGTYSEGSDNVVVVAAKHIGTLGKTALIRTILGLNASGSNGVANASPICQVDAVPSMQEYYKAINVLGITLFTVGGASVLFILLLYVDTLHHIMKNAPPLVKTHSAFVLSVYPVVAVATYCAIVVPRAQLLAEAVTQGVFMAALYQLFCLLVAYCGGEAELIRRVKPNSLNPRVAPCCCYPCCCLPFLTVDKKHVRYLRLLILQLPIVQGLVYMVLLVMWAEEESLYEVNYMYLQPVVILSILFGVWGISMTIKTLSEVLKDHQLQAKFMVLQMVLLLAKFQALTARIVVWGGLIACEPPITPAVYANLIYNSAMLGEMVILGIIARLLYKKELPDIGLTEVPQPQEVYVFTDKYYNMIQKLPKDKSLK</sequence>
<protein>
    <submittedName>
        <fullName evidence="6">Organic solute transporter alpha-like protein</fullName>
    </submittedName>
</protein>
<feature type="transmembrane region" description="Helical" evidence="5">
    <location>
        <begin position="139"/>
        <end position="158"/>
    </location>
</feature>
<dbReference type="STRING" id="136037.A0A067QGH3"/>
<keyword evidence="7" id="KW-1185">Reference proteome</keyword>
<evidence type="ECO:0000256" key="4">
    <source>
        <dbReference type="ARBA" id="ARBA00023136"/>
    </source>
</evidence>
<reference evidence="6 7" key="1">
    <citation type="journal article" date="2014" name="Nat. Commun.">
        <title>Molecular traces of alternative social organization in a termite genome.</title>
        <authorList>
            <person name="Terrapon N."/>
            <person name="Li C."/>
            <person name="Robertson H.M."/>
            <person name="Ji L."/>
            <person name="Meng X."/>
            <person name="Booth W."/>
            <person name="Chen Z."/>
            <person name="Childers C.P."/>
            <person name="Glastad K.M."/>
            <person name="Gokhale K."/>
            <person name="Gowin J."/>
            <person name="Gronenberg W."/>
            <person name="Hermansen R.A."/>
            <person name="Hu H."/>
            <person name="Hunt B.G."/>
            <person name="Huylmans A.K."/>
            <person name="Khalil S.M."/>
            <person name="Mitchell R.D."/>
            <person name="Munoz-Torres M.C."/>
            <person name="Mustard J.A."/>
            <person name="Pan H."/>
            <person name="Reese J.T."/>
            <person name="Scharf M.E."/>
            <person name="Sun F."/>
            <person name="Vogel H."/>
            <person name="Xiao J."/>
            <person name="Yang W."/>
            <person name="Yang Z."/>
            <person name="Yang Z."/>
            <person name="Zhou J."/>
            <person name="Zhu J."/>
            <person name="Brent C.S."/>
            <person name="Elsik C.G."/>
            <person name="Goodisman M.A."/>
            <person name="Liberles D.A."/>
            <person name="Roe R.M."/>
            <person name="Vargo E.L."/>
            <person name="Vilcinskas A."/>
            <person name="Wang J."/>
            <person name="Bornberg-Bauer E."/>
            <person name="Korb J."/>
            <person name="Zhang G."/>
            <person name="Liebig J."/>
        </authorList>
    </citation>
    <scope>NUCLEOTIDE SEQUENCE [LARGE SCALE GENOMIC DNA]</scope>
    <source>
        <tissue evidence="6">Whole organism</tissue>
    </source>
</reference>
<keyword evidence="3 5" id="KW-1133">Transmembrane helix</keyword>
<feature type="transmembrane region" description="Helical" evidence="5">
    <location>
        <begin position="65"/>
        <end position="88"/>
    </location>
</feature>
<evidence type="ECO:0000256" key="2">
    <source>
        <dbReference type="ARBA" id="ARBA00022692"/>
    </source>
</evidence>
<dbReference type="AlphaFoldDB" id="A0A067QGH3"/>
<feature type="transmembrane region" description="Helical" evidence="5">
    <location>
        <begin position="202"/>
        <end position="223"/>
    </location>
</feature>
<dbReference type="InterPro" id="IPR005178">
    <property type="entry name" value="Ostalpha/TMEM184C"/>
</dbReference>
<feature type="transmembrane region" description="Helical" evidence="5">
    <location>
        <begin position="235"/>
        <end position="259"/>
    </location>
</feature>
<name>A0A067QGH3_ZOONE</name>
<evidence type="ECO:0000256" key="5">
    <source>
        <dbReference type="SAM" id="Phobius"/>
    </source>
</evidence>
<keyword evidence="2 5" id="KW-0812">Transmembrane</keyword>
<feature type="transmembrane region" description="Helical" evidence="5">
    <location>
        <begin position="312"/>
        <end position="332"/>
    </location>
</feature>
<dbReference type="SMART" id="SM01417">
    <property type="entry name" value="Solute_trans_a"/>
    <property type="match status" value="1"/>
</dbReference>
<evidence type="ECO:0000256" key="3">
    <source>
        <dbReference type="ARBA" id="ARBA00022989"/>
    </source>
</evidence>
<evidence type="ECO:0000313" key="7">
    <source>
        <dbReference type="Proteomes" id="UP000027135"/>
    </source>
</evidence>
<dbReference type="GO" id="GO:0016020">
    <property type="term" value="C:membrane"/>
    <property type="evidence" value="ECO:0007669"/>
    <property type="project" value="UniProtKB-SubCell"/>
</dbReference>
<dbReference type="eggNOG" id="KOG2641">
    <property type="taxonomic scope" value="Eukaryota"/>
</dbReference>
<dbReference type="InParanoid" id="A0A067QGH3"/>
<dbReference type="OMA" id="MMGTIAC"/>
<organism evidence="6 7">
    <name type="scientific">Zootermopsis nevadensis</name>
    <name type="common">Dampwood termite</name>
    <dbReference type="NCBI Taxonomy" id="136037"/>
    <lineage>
        <taxon>Eukaryota</taxon>
        <taxon>Metazoa</taxon>
        <taxon>Ecdysozoa</taxon>
        <taxon>Arthropoda</taxon>
        <taxon>Hexapoda</taxon>
        <taxon>Insecta</taxon>
        <taxon>Pterygota</taxon>
        <taxon>Neoptera</taxon>
        <taxon>Polyneoptera</taxon>
        <taxon>Dictyoptera</taxon>
        <taxon>Blattodea</taxon>
        <taxon>Blattoidea</taxon>
        <taxon>Termitoidae</taxon>
        <taxon>Termopsidae</taxon>
        <taxon>Zootermopsis</taxon>
    </lineage>
</organism>
<dbReference type="FunCoup" id="A0A067QGH3">
    <property type="interactions" value="26"/>
</dbReference>
<keyword evidence="4 5" id="KW-0472">Membrane</keyword>
<evidence type="ECO:0000313" key="6">
    <source>
        <dbReference type="EMBL" id="KDR06960.1"/>
    </source>
</evidence>
<dbReference type="PANTHER" id="PTHR23423">
    <property type="entry name" value="ORGANIC SOLUTE TRANSPORTER-RELATED"/>
    <property type="match status" value="1"/>
</dbReference>
<proteinExistence type="predicted"/>
<gene>
    <name evidence="6" type="ORF">L798_03499</name>
</gene>
<dbReference type="Pfam" id="PF03619">
    <property type="entry name" value="Solute_trans_a"/>
    <property type="match status" value="1"/>
</dbReference>